<keyword evidence="2" id="KW-1185">Reference proteome</keyword>
<sequence>MAKRTNKYKLTLEEISLAKEDDVKNDPLTLEFDNHDNIFNIINAIKSKNIFDDENQSTEFAIGLKMFTEVVLKNRDQELFKELQPAIGEFMKKLKSK</sequence>
<proteinExistence type="predicted"/>
<gene>
    <name evidence="1" type="ORF">DRW42_04595</name>
</gene>
<dbReference type="AlphaFoldDB" id="A0A366LAZ9"/>
<dbReference type="EMBL" id="QNQU01000003">
    <property type="protein sequence ID" value="RBQ10312.1"/>
    <property type="molecule type" value="Genomic_DNA"/>
</dbReference>
<dbReference type="InterPro" id="IPR024476">
    <property type="entry name" value="DUF3861"/>
</dbReference>
<dbReference type="RefSeq" id="WP_113947653.1">
    <property type="nucleotide sequence ID" value="NZ_QNQU01000003.1"/>
</dbReference>
<dbReference type="Pfam" id="PF12977">
    <property type="entry name" value="DUF3861"/>
    <property type="match status" value="1"/>
</dbReference>
<accession>A0A366LAZ9</accession>
<protein>
    <submittedName>
        <fullName evidence="1">DUF3861 domain-containing protein</fullName>
    </submittedName>
</protein>
<organism evidence="1 2">
    <name type="scientific">Pedobacter miscanthi</name>
    <dbReference type="NCBI Taxonomy" id="2259170"/>
    <lineage>
        <taxon>Bacteria</taxon>
        <taxon>Pseudomonadati</taxon>
        <taxon>Bacteroidota</taxon>
        <taxon>Sphingobacteriia</taxon>
        <taxon>Sphingobacteriales</taxon>
        <taxon>Sphingobacteriaceae</taxon>
        <taxon>Pedobacter</taxon>
    </lineage>
</organism>
<evidence type="ECO:0000313" key="1">
    <source>
        <dbReference type="EMBL" id="RBQ10312.1"/>
    </source>
</evidence>
<dbReference type="Gene3D" id="3.10.20.850">
    <property type="entry name" value="Protein of unknown function DUF3861"/>
    <property type="match status" value="1"/>
</dbReference>
<dbReference type="OrthoDB" id="119700at2"/>
<comment type="caution">
    <text evidence="1">The sequence shown here is derived from an EMBL/GenBank/DDBJ whole genome shotgun (WGS) entry which is preliminary data.</text>
</comment>
<dbReference type="Proteomes" id="UP000252081">
    <property type="component" value="Unassembled WGS sequence"/>
</dbReference>
<name>A0A366LAZ9_9SPHI</name>
<dbReference type="InterPro" id="IPR038194">
    <property type="entry name" value="DUF3861_sf"/>
</dbReference>
<evidence type="ECO:0000313" key="2">
    <source>
        <dbReference type="Proteomes" id="UP000252081"/>
    </source>
</evidence>
<reference evidence="1 2" key="1">
    <citation type="submission" date="2018-07" db="EMBL/GenBank/DDBJ databases">
        <title>A draft genome of a endophytic bacteria, a new species of Pedobacter.</title>
        <authorList>
            <person name="Zhang Z.D."/>
            <person name="Chen Z.J."/>
        </authorList>
    </citation>
    <scope>NUCLEOTIDE SEQUENCE [LARGE SCALE GENOMIC DNA]</scope>
    <source>
        <strain evidence="1 2">RS10</strain>
    </source>
</reference>